<keyword evidence="2" id="KW-1133">Transmembrane helix</keyword>
<evidence type="ECO:0000313" key="4">
    <source>
        <dbReference type="Proteomes" id="UP000238176"/>
    </source>
</evidence>
<feature type="compositionally biased region" description="Acidic residues" evidence="1">
    <location>
        <begin position="154"/>
        <end position="163"/>
    </location>
</feature>
<keyword evidence="4" id="KW-1185">Reference proteome</keyword>
<accession>A0A2T0UKG0</accession>
<feature type="region of interest" description="Disordered" evidence="1">
    <location>
        <begin position="71"/>
        <end position="232"/>
    </location>
</feature>
<keyword evidence="2" id="KW-0472">Membrane</keyword>
<reference evidence="3 4" key="1">
    <citation type="submission" date="2018-03" db="EMBL/GenBank/DDBJ databases">
        <title>Genomic Encyclopedia of Type Strains, Phase III (KMG-III): the genomes of soil and plant-associated and newly described type strains.</title>
        <authorList>
            <person name="Whitman W."/>
        </authorList>
    </citation>
    <scope>NUCLEOTIDE SEQUENCE [LARGE SCALE GENOMIC DNA]</scope>
    <source>
        <strain evidence="3 4">CGMCC 4.7067</strain>
    </source>
</reference>
<sequence length="232" mass="23030">MGLFGAIGRETKGAVRSLGYDLRRSKRFRRIGVIAVATVAGGVIATGALVRGGAGVPGIADGDDADIIEGWFGLGSDTTGQDAEAADTAAEEEAPRGGDAADPSAEESTAGAATQGRGSGGGTGGRSPDLVPIGGDDGTRGPTEEESSPTQEPTTEEPTEEPTETTPTEEPTSGEPTQEPTSEAPTTDPGSSESVTMSHTPSEEPSSESASAPAQAEKGSVAPIPRKGPVGG</sequence>
<name>A0A2T0UKG0_9ACTN</name>
<keyword evidence="2" id="KW-0812">Transmembrane</keyword>
<protein>
    <submittedName>
        <fullName evidence="3">Uncharacterized protein</fullName>
    </submittedName>
</protein>
<evidence type="ECO:0000256" key="2">
    <source>
        <dbReference type="SAM" id="Phobius"/>
    </source>
</evidence>
<feature type="compositionally biased region" description="Polar residues" evidence="1">
    <location>
        <begin position="184"/>
        <end position="200"/>
    </location>
</feature>
<dbReference type="EMBL" id="PVTJ01000005">
    <property type="protein sequence ID" value="PRY58431.1"/>
    <property type="molecule type" value="Genomic_DNA"/>
</dbReference>
<gene>
    <name evidence="3" type="ORF">B0I28_105144</name>
</gene>
<evidence type="ECO:0000313" key="3">
    <source>
        <dbReference type="EMBL" id="PRY58431.1"/>
    </source>
</evidence>
<dbReference type="Proteomes" id="UP000238176">
    <property type="component" value="Unassembled WGS sequence"/>
</dbReference>
<dbReference type="AlphaFoldDB" id="A0A2T0UKG0"/>
<organism evidence="3 4">
    <name type="scientific">Glycomyces artemisiae</name>
    <dbReference type="NCBI Taxonomy" id="1076443"/>
    <lineage>
        <taxon>Bacteria</taxon>
        <taxon>Bacillati</taxon>
        <taxon>Actinomycetota</taxon>
        <taxon>Actinomycetes</taxon>
        <taxon>Glycomycetales</taxon>
        <taxon>Glycomycetaceae</taxon>
        <taxon>Glycomyces</taxon>
    </lineage>
</organism>
<feature type="transmembrane region" description="Helical" evidence="2">
    <location>
        <begin position="31"/>
        <end position="50"/>
    </location>
</feature>
<comment type="caution">
    <text evidence="3">The sequence shown here is derived from an EMBL/GenBank/DDBJ whole genome shotgun (WGS) entry which is preliminary data.</text>
</comment>
<dbReference type="OrthoDB" id="5198487at2"/>
<proteinExistence type="predicted"/>
<feature type="compositionally biased region" description="Low complexity" evidence="1">
    <location>
        <begin position="203"/>
        <end position="214"/>
    </location>
</feature>
<evidence type="ECO:0000256" key="1">
    <source>
        <dbReference type="SAM" id="MobiDB-lite"/>
    </source>
</evidence>
<feature type="compositionally biased region" description="Low complexity" evidence="1">
    <location>
        <begin position="164"/>
        <end position="183"/>
    </location>
</feature>
<dbReference type="RefSeq" id="WP_106364513.1">
    <property type="nucleotide sequence ID" value="NZ_PVTJ01000005.1"/>
</dbReference>